<evidence type="ECO:0000256" key="1">
    <source>
        <dbReference type="SAM" id="SignalP"/>
    </source>
</evidence>
<dbReference type="AlphaFoldDB" id="A0A179BPX6"/>
<reference evidence="2 3" key="1">
    <citation type="submission" date="2016-04" db="EMBL/GenBank/DDBJ databases">
        <title>Acidithiobacillus ferrooxidans genome sequencing and assembly.</title>
        <authorList>
            <person name="Zhou Z."/>
        </authorList>
    </citation>
    <scope>NUCLEOTIDE SEQUENCE [LARGE SCALE GENOMIC DNA]</scope>
    <source>
        <strain evidence="2 3">BY0502</strain>
    </source>
</reference>
<evidence type="ECO:0000313" key="3">
    <source>
        <dbReference type="Proteomes" id="UP000078302"/>
    </source>
</evidence>
<accession>A0A179BPX6</accession>
<organism evidence="2 3">
    <name type="scientific">Acidithiobacillus ferrooxidans</name>
    <name type="common">Thiobacillus ferrooxidans</name>
    <dbReference type="NCBI Taxonomy" id="920"/>
    <lineage>
        <taxon>Bacteria</taxon>
        <taxon>Pseudomonadati</taxon>
        <taxon>Pseudomonadota</taxon>
        <taxon>Acidithiobacillia</taxon>
        <taxon>Acidithiobacillales</taxon>
        <taxon>Acidithiobacillaceae</taxon>
        <taxon>Acidithiobacillus</taxon>
    </lineage>
</organism>
<dbReference type="Proteomes" id="UP000078302">
    <property type="component" value="Unassembled WGS sequence"/>
</dbReference>
<evidence type="ECO:0008006" key="4">
    <source>
        <dbReference type="Google" id="ProtNLM"/>
    </source>
</evidence>
<sequence length="172" mass="17834">MIKMNKLAISALLAILPVAAMAAGAPKGDVYTVTVTSGNHVLSGSLGVTQGKVSAAFKGATYHYSGMVGTLSDIIDIKYPKSATRTAGKKAIIHDGYVTAGTEVTIVADHGAIHVLYSESHLDRMQTKTVDGMTIKLPDVASNSYVDTVVIHKGGTASIPVGNGVVIRIARN</sequence>
<keyword evidence="3" id="KW-1185">Reference proteome</keyword>
<comment type="caution">
    <text evidence="2">The sequence shown here is derived from an EMBL/GenBank/DDBJ whole genome shotgun (WGS) entry which is preliminary data.</text>
</comment>
<evidence type="ECO:0000313" key="2">
    <source>
        <dbReference type="EMBL" id="OAP93355.1"/>
    </source>
</evidence>
<dbReference type="EMBL" id="LVXZ01000012">
    <property type="protein sequence ID" value="OAP93355.1"/>
    <property type="molecule type" value="Genomic_DNA"/>
</dbReference>
<proteinExistence type="predicted"/>
<gene>
    <name evidence="2" type="ORF">A4H96_01015</name>
</gene>
<name>A0A179BPX6_ACIFR</name>
<feature type="chain" id="PRO_5008099567" description="DUF5666 domain-containing protein" evidence="1">
    <location>
        <begin position="23"/>
        <end position="172"/>
    </location>
</feature>
<keyword evidence="1" id="KW-0732">Signal</keyword>
<dbReference type="RefSeq" id="WP_064217855.1">
    <property type="nucleotide sequence ID" value="NZ_LVXZ01000012.1"/>
</dbReference>
<protein>
    <recommendedName>
        <fullName evidence="4">DUF5666 domain-containing protein</fullName>
    </recommendedName>
</protein>
<feature type="signal peptide" evidence="1">
    <location>
        <begin position="1"/>
        <end position="22"/>
    </location>
</feature>